<evidence type="ECO:0000313" key="2">
    <source>
        <dbReference type="Proteomes" id="UP000265618"/>
    </source>
</evidence>
<keyword evidence="2" id="KW-1185">Reference proteome</keyword>
<comment type="caution">
    <text evidence="1">The sequence shown here is derived from an EMBL/GenBank/DDBJ whole genome shotgun (WGS) entry which is preliminary data.</text>
</comment>
<dbReference type="Proteomes" id="UP000265618">
    <property type="component" value="Unassembled WGS sequence"/>
</dbReference>
<evidence type="ECO:0000313" key="1">
    <source>
        <dbReference type="EMBL" id="GIQ92625.1"/>
    </source>
</evidence>
<reference evidence="1 2" key="1">
    <citation type="journal article" date="2018" name="PLoS ONE">
        <title>The draft genome of Kipferlia bialata reveals reductive genome evolution in fornicate parasites.</title>
        <authorList>
            <person name="Tanifuji G."/>
            <person name="Takabayashi S."/>
            <person name="Kume K."/>
            <person name="Takagi M."/>
            <person name="Nakayama T."/>
            <person name="Kamikawa R."/>
            <person name="Inagaki Y."/>
            <person name="Hashimoto T."/>
        </authorList>
    </citation>
    <scope>NUCLEOTIDE SEQUENCE [LARGE SCALE GENOMIC DNA]</scope>
    <source>
        <strain evidence="1">NY0173</strain>
    </source>
</reference>
<protein>
    <submittedName>
        <fullName evidence="1">ABC transporter A, ABCA</fullName>
    </submittedName>
</protein>
<gene>
    <name evidence="1" type="ORF">KIPB_016509</name>
</gene>
<organism evidence="1 2">
    <name type="scientific">Kipferlia bialata</name>
    <dbReference type="NCBI Taxonomy" id="797122"/>
    <lineage>
        <taxon>Eukaryota</taxon>
        <taxon>Metamonada</taxon>
        <taxon>Carpediemonas-like organisms</taxon>
        <taxon>Kipferlia</taxon>
    </lineage>
</organism>
<accession>A0A9K3GS14</accession>
<feature type="non-terminal residue" evidence="1">
    <location>
        <position position="1"/>
    </location>
</feature>
<dbReference type="EMBL" id="BDIP01010141">
    <property type="protein sequence ID" value="GIQ92625.1"/>
    <property type="molecule type" value="Genomic_DNA"/>
</dbReference>
<proteinExistence type="predicted"/>
<sequence>MGHIRRLMGVCNQHNTSIWPGMSPVQHLTLVCRMHAVLRFEVPLLVEKHLRSVDLW</sequence>
<name>A0A9K3GS14_9EUKA</name>
<dbReference type="AlphaFoldDB" id="A0A9K3GS14"/>